<dbReference type="RefSeq" id="WP_099342198.1">
    <property type="nucleotide sequence ID" value="NZ_CP032098.1"/>
</dbReference>
<keyword evidence="3" id="KW-1133">Transmembrane helix</keyword>
<evidence type="ECO:0000313" key="8">
    <source>
        <dbReference type="Proteomes" id="UP000262712"/>
    </source>
</evidence>
<comment type="catalytic activity">
    <reaction evidence="2">
        <text>2 GTP = 3',3'-c-di-GMP + 2 diphosphate</text>
        <dbReference type="Rhea" id="RHEA:24898"/>
        <dbReference type="ChEBI" id="CHEBI:33019"/>
        <dbReference type="ChEBI" id="CHEBI:37565"/>
        <dbReference type="ChEBI" id="CHEBI:58805"/>
        <dbReference type="EC" id="2.7.7.65"/>
    </reaction>
</comment>
<keyword evidence="3" id="KW-0472">Membrane</keyword>
<name>A0A2G1DIW7_9BACT</name>
<protein>
    <recommendedName>
        <fullName evidence="1">diguanylate cyclase</fullName>
        <ecNumber evidence="1">2.7.7.65</ecNumber>
    </recommendedName>
</protein>
<dbReference type="InterPro" id="IPR050469">
    <property type="entry name" value="Diguanylate_Cyclase"/>
</dbReference>
<evidence type="ECO:0000313" key="7">
    <source>
        <dbReference type="Proteomes" id="UP000221222"/>
    </source>
</evidence>
<evidence type="ECO:0000259" key="4">
    <source>
        <dbReference type="PROSITE" id="PS50887"/>
    </source>
</evidence>
<dbReference type="Pfam" id="PF00990">
    <property type="entry name" value="GGDEF"/>
    <property type="match status" value="1"/>
</dbReference>
<evidence type="ECO:0000256" key="3">
    <source>
        <dbReference type="SAM" id="Phobius"/>
    </source>
</evidence>
<feature type="domain" description="GGDEF" evidence="4">
    <location>
        <begin position="299"/>
        <end position="429"/>
    </location>
</feature>
<organism evidence="6 7">
    <name type="scientific">Malaciobacter molluscorum LMG 25693</name>
    <dbReference type="NCBI Taxonomy" id="870501"/>
    <lineage>
        <taxon>Bacteria</taxon>
        <taxon>Pseudomonadati</taxon>
        <taxon>Campylobacterota</taxon>
        <taxon>Epsilonproteobacteria</taxon>
        <taxon>Campylobacterales</taxon>
        <taxon>Arcobacteraceae</taxon>
        <taxon>Malaciobacter</taxon>
    </lineage>
</organism>
<dbReference type="SMART" id="SM00267">
    <property type="entry name" value="GGDEF"/>
    <property type="match status" value="1"/>
</dbReference>
<dbReference type="InterPro" id="IPR043128">
    <property type="entry name" value="Rev_trsase/Diguanyl_cyclase"/>
</dbReference>
<gene>
    <name evidence="5" type="ORF">AMOL_0873</name>
    <name evidence="6" type="ORF">CPU12_06035</name>
</gene>
<sequence length="429" mass="49540">MKKKNLIITFIIAIIAVFSLAVLKYTQDSKDEYVKLHKTLLLKEARTLYSNMINVRSWAALHGGVYVKDNGILKPNPYLADNIEYTKNNELLIRVNPAWMTRQVSEISNKKEKYYFRITSLTPINPHNYPDKFEKEALTYLINNKNKDFYTKFSNNKYNFMGTLRVEKACLQCHIKQGLKINDVIGGLRVTLPIDTYEKSIELIESKTDNIYFIIIFTSLSFIALIVFTINSIFKKNKDIRILNSTLERKVQRRTKELRELNKKLLKTAVTDYLTKIPNRRYFFEVGEKTFFLAKREKTNFCMVCLDIDFFKNINDKYGHHAGDIILKKIANILNTHTRESDILARTGGEEFSIVLNNTNIDGALKFAEKIRDAIANTKIIYEDVIIKVTVSAGVSCIKNDDTFQTILNRADSALYLAKENGRNIVICS</sequence>
<dbReference type="SUPFAM" id="SSF55073">
    <property type="entry name" value="Nucleotide cyclase"/>
    <property type="match status" value="1"/>
</dbReference>
<proteinExistence type="predicted"/>
<dbReference type="InterPro" id="IPR021796">
    <property type="entry name" value="Tll0287-like_dom"/>
</dbReference>
<dbReference type="CDD" id="cd01949">
    <property type="entry name" value="GGDEF"/>
    <property type="match status" value="1"/>
</dbReference>
<dbReference type="PANTHER" id="PTHR45138">
    <property type="entry name" value="REGULATORY COMPONENTS OF SENSORY TRANSDUCTION SYSTEM"/>
    <property type="match status" value="1"/>
</dbReference>
<dbReference type="KEGG" id="amol:AMOL_0873"/>
<evidence type="ECO:0000313" key="5">
    <source>
        <dbReference type="EMBL" id="AXX91867.1"/>
    </source>
</evidence>
<dbReference type="PROSITE" id="PS50887">
    <property type="entry name" value="GGDEF"/>
    <property type="match status" value="1"/>
</dbReference>
<dbReference type="Proteomes" id="UP000221222">
    <property type="component" value="Unassembled WGS sequence"/>
</dbReference>
<keyword evidence="3" id="KW-0812">Transmembrane</keyword>
<dbReference type="EMBL" id="CP032098">
    <property type="protein sequence ID" value="AXX91867.1"/>
    <property type="molecule type" value="Genomic_DNA"/>
</dbReference>
<evidence type="ECO:0000256" key="2">
    <source>
        <dbReference type="ARBA" id="ARBA00034247"/>
    </source>
</evidence>
<accession>A0A2G1DIW7</accession>
<dbReference type="PANTHER" id="PTHR45138:SF9">
    <property type="entry name" value="DIGUANYLATE CYCLASE DGCM-RELATED"/>
    <property type="match status" value="1"/>
</dbReference>
<reference evidence="6 7" key="1">
    <citation type="submission" date="2017-09" db="EMBL/GenBank/DDBJ databases">
        <title>Arcobacter canalis sp. nov., a new species isolated from a water canal contaminated with urban sewage.</title>
        <authorList>
            <person name="Perez-Cataluna A."/>
            <person name="Salas-Masso N."/>
            <person name="Figueras M.J."/>
        </authorList>
    </citation>
    <scope>NUCLEOTIDE SEQUENCE [LARGE SCALE GENOMIC DNA]</scope>
    <source>
        <strain evidence="6 7">F98-3</strain>
    </source>
</reference>
<keyword evidence="7" id="KW-1185">Reference proteome</keyword>
<dbReference type="InterPro" id="IPR000160">
    <property type="entry name" value="GGDEF_dom"/>
</dbReference>
<dbReference type="Pfam" id="PF11845">
    <property type="entry name" value="Tll0287-like"/>
    <property type="match status" value="1"/>
</dbReference>
<reference evidence="5 8" key="2">
    <citation type="submission" date="2018-08" db="EMBL/GenBank/DDBJ databases">
        <title>Complete genome of the Arcobacter molluscorum type strain LMG 25693.</title>
        <authorList>
            <person name="Miller W.G."/>
            <person name="Yee E."/>
            <person name="Bono J.L."/>
        </authorList>
    </citation>
    <scope>NUCLEOTIDE SEQUENCE [LARGE SCALE GENOMIC DNA]</scope>
    <source>
        <strain evidence="5 8">CECT 7696</strain>
    </source>
</reference>
<dbReference type="FunFam" id="3.30.70.270:FF:000001">
    <property type="entry name" value="Diguanylate cyclase domain protein"/>
    <property type="match status" value="1"/>
</dbReference>
<dbReference type="Gene3D" id="3.30.70.270">
    <property type="match status" value="1"/>
</dbReference>
<dbReference type="AlphaFoldDB" id="A0A2G1DIW7"/>
<evidence type="ECO:0000256" key="1">
    <source>
        <dbReference type="ARBA" id="ARBA00012528"/>
    </source>
</evidence>
<dbReference type="Proteomes" id="UP000262712">
    <property type="component" value="Chromosome"/>
</dbReference>
<feature type="transmembrane region" description="Helical" evidence="3">
    <location>
        <begin position="211"/>
        <end position="234"/>
    </location>
</feature>
<evidence type="ECO:0000313" key="6">
    <source>
        <dbReference type="EMBL" id="PHO18276.1"/>
    </source>
</evidence>
<dbReference type="InterPro" id="IPR029787">
    <property type="entry name" value="Nucleotide_cyclase"/>
</dbReference>
<dbReference type="EMBL" id="NXFY01000007">
    <property type="protein sequence ID" value="PHO18276.1"/>
    <property type="molecule type" value="Genomic_DNA"/>
</dbReference>
<dbReference type="NCBIfam" id="TIGR00254">
    <property type="entry name" value="GGDEF"/>
    <property type="match status" value="1"/>
</dbReference>
<dbReference type="GO" id="GO:0052621">
    <property type="term" value="F:diguanylate cyclase activity"/>
    <property type="evidence" value="ECO:0007669"/>
    <property type="project" value="UniProtKB-EC"/>
</dbReference>
<dbReference type="EC" id="2.7.7.65" evidence="1"/>